<dbReference type="Gene3D" id="1.10.357.10">
    <property type="entry name" value="Tetracycline Repressor, domain 2"/>
    <property type="match status" value="1"/>
</dbReference>
<name>A0A0C1L697_9BACT</name>
<dbReference type="Pfam" id="PF16925">
    <property type="entry name" value="TetR_C_13"/>
    <property type="match status" value="1"/>
</dbReference>
<dbReference type="AlphaFoldDB" id="A0A0C1L697"/>
<dbReference type="InterPro" id="IPR036271">
    <property type="entry name" value="Tet_transcr_reg_TetR-rel_C_sf"/>
</dbReference>
<keyword evidence="1" id="KW-0805">Transcription regulation</keyword>
<comment type="caution">
    <text evidence="6">The sequence shown here is derived from an EMBL/GenBank/DDBJ whole genome shotgun (WGS) entry which is preliminary data.</text>
</comment>
<feature type="domain" description="HTH tetR-type" evidence="5">
    <location>
        <begin position="6"/>
        <end position="66"/>
    </location>
</feature>
<dbReference type="Proteomes" id="UP000031408">
    <property type="component" value="Unassembled WGS sequence"/>
</dbReference>
<feature type="DNA-binding region" description="H-T-H motif" evidence="4">
    <location>
        <begin position="29"/>
        <end position="48"/>
    </location>
</feature>
<dbReference type="InterPro" id="IPR009057">
    <property type="entry name" value="Homeodomain-like_sf"/>
</dbReference>
<dbReference type="PANTHER" id="PTHR47506">
    <property type="entry name" value="TRANSCRIPTIONAL REGULATORY PROTEIN"/>
    <property type="match status" value="1"/>
</dbReference>
<evidence type="ECO:0000313" key="6">
    <source>
        <dbReference type="EMBL" id="KIC95011.1"/>
    </source>
</evidence>
<dbReference type="PANTHER" id="PTHR47506:SF1">
    <property type="entry name" value="HTH-TYPE TRANSCRIPTIONAL REGULATOR YJDC"/>
    <property type="match status" value="1"/>
</dbReference>
<dbReference type="OrthoDB" id="9795242at2"/>
<dbReference type="PROSITE" id="PS50977">
    <property type="entry name" value="HTH_TETR_2"/>
    <property type="match status" value="1"/>
</dbReference>
<dbReference type="RefSeq" id="WP_039139131.1">
    <property type="nucleotide sequence ID" value="NZ_JSVC01000009.1"/>
</dbReference>
<dbReference type="SUPFAM" id="SSF48498">
    <property type="entry name" value="Tetracyclin repressor-like, C-terminal domain"/>
    <property type="match status" value="1"/>
</dbReference>
<accession>A0A0C1L697</accession>
<gene>
    <name evidence="6" type="ORF">OI18_09015</name>
</gene>
<reference evidence="6 7" key="1">
    <citation type="submission" date="2014-11" db="EMBL/GenBank/DDBJ databases">
        <title>Genome sequence of Flavihumibacter solisilvae 3-3.</title>
        <authorList>
            <person name="Zhou G."/>
            <person name="Li M."/>
            <person name="Wang G."/>
        </authorList>
    </citation>
    <scope>NUCLEOTIDE SEQUENCE [LARGE SCALE GENOMIC DNA]</scope>
    <source>
        <strain evidence="6 7">3-3</strain>
    </source>
</reference>
<sequence length="195" mass="22235">MPREVSFDEDKVLQKATELFWLKGYNGTSMDELTIVTGLSRSSIYNSFGDKRALFLKCLEYYKHSQRAKLRKTLDKLKSPLKSIQMVFKFAVEELLMDKENKGCLIINTTTELANLEATIYSFVKGNMEDVEKMFHDWIKDGQESGEISKSFSAVALARHLYNSFSGLKIIAQTSKDRKALEDVVKVSLSVLKPE</sequence>
<keyword evidence="2 4" id="KW-0238">DNA-binding</keyword>
<dbReference type="InterPro" id="IPR011075">
    <property type="entry name" value="TetR_C"/>
</dbReference>
<evidence type="ECO:0000259" key="5">
    <source>
        <dbReference type="PROSITE" id="PS50977"/>
    </source>
</evidence>
<organism evidence="6 7">
    <name type="scientific">Flavihumibacter solisilvae</name>
    <dbReference type="NCBI Taxonomy" id="1349421"/>
    <lineage>
        <taxon>Bacteria</taxon>
        <taxon>Pseudomonadati</taxon>
        <taxon>Bacteroidota</taxon>
        <taxon>Chitinophagia</taxon>
        <taxon>Chitinophagales</taxon>
        <taxon>Chitinophagaceae</taxon>
        <taxon>Flavihumibacter</taxon>
    </lineage>
</organism>
<dbReference type="EMBL" id="JSVC01000009">
    <property type="protein sequence ID" value="KIC95011.1"/>
    <property type="molecule type" value="Genomic_DNA"/>
</dbReference>
<dbReference type="InterPro" id="IPR001647">
    <property type="entry name" value="HTH_TetR"/>
</dbReference>
<dbReference type="SUPFAM" id="SSF46689">
    <property type="entry name" value="Homeodomain-like"/>
    <property type="match status" value="1"/>
</dbReference>
<evidence type="ECO:0000256" key="1">
    <source>
        <dbReference type="ARBA" id="ARBA00023015"/>
    </source>
</evidence>
<dbReference type="STRING" id="1349421.OI18_09015"/>
<keyword evidence="7" id="KW-1185">Reference proteome</keyword>
<dbReference type="Gene3D" id="1.10.10.60">
    <property type="entry name" value="Homeodomain-like"/>
    <property type="match status" value="1"/>
</dbReference>
<dbReference type="Pfam" id="PF00440">
    <property type="entry name" value="TetR_N"/>
    <property type="match status" value="1"/>
</dbReference>
<evidence type="ECO:0000256" key="3">
    <source>
        <dbReference type="ARBA" id="ARBA00023163"/>
    </source>
</evidence>
<protein>
    <recommendedName>
        <fullName evidence="5">HTH tetR-type domain-containing protein</fullName>
    </recommendedName>
</protein>
<proteinExistence type="predicted"/>
<evidence type="ECO:0000256" key="4">
    <source>
        <dbReference type="PROSITE-ProRule" id="PRU00335"/>
    </source>
</evidence>
<dbReference type="GO" id="GO:0003677">
    <property type="term" value="F:DNA binding"/>
    <property type="evidence" value="ECO:0007669"/>
    <property type="project" value="UniProtKB-UniRule"/>
</dbReference>
<keyword evidence="3" id="KW-0804">Transcription</keyword>
<evidence type="ECO:0000313" key="7">
    <source>
        <dbReference type="Proteomes" id="UP000031408"/>
    </source>
</evidence>
<evidence type="ECO:0000256" key="2">
    <source>
        <dbReference type="ARBA" id="ARBA00023125"/>
    </source>
</evidence>